<dbReference type="EC" id="2.7.13.3" evidence="2"/>
<dbReference type="CDD" id="cd00082">
    <property type="entry name" value="HisKA"/>
    <property type="match status" value="1"/>
</dbReference>
<evidence type="ECO:0000256" key="7">
    <source>
        <dbReference type="SAM" id="Phobius"/>
    </source>
</evidence>
<name>A0A9X8D4A7_9BURK</name>
<dbReference type="PROSITE" id="PS50109">
    <property type="entry name" value="HIS_KIN"/>
    <property type="match status" value="1"/>
</dbReference>
<evidence type="ECO:0000256" key="3">
    <source>
        <dbReference type="ARBA" id="ARBA00022553"/>
    </source>
</evidence>
<dbReference type="InterPro" id="IPR005467">
    <property type="entry name" value="His_kinase_dom"/>
</dbReference>
<keyword evidence="7" id="KW-1133">Transmembrane helix</keyword>
<dbReference type="PROSITE" id="PS50110">
    <property type="entry name" value="RESPONSE_REGULATORY"/>
    <property type="match status" value="1"/>
</dbReference>
<feature type="transmembrane region" description="Helical" evidence="7">
    <location>
        <begin position="36"/>
        <end position="54"/>
    </location>
</feature>
<keyword evidence="7" id="KW-0812">Transmembrane</keyword>
<evidence type="ECO:0000256" key="1">
    <source>
        <dbReference type="ARBA" id="ARBA00000085"/>
    </source>
</evidence>
<evidence type="ECO:0000256" key="6">
    <source>
        <dbReference type="PROSITE-ProRule" id="PRU00169"/>
    </source>
</evidence>
<dbReference type="SUPFAM" id="SSF55874">
    <property type="entry name" value="ATPase domain of HSP90 chaperone/DNA topoisomerase II/histidine kinase"/>
    <property type="match status" value="1"/>
</dbReference>
<evidence type="ECO:0000313" key="11">
    <source>
        <dbReference type="Proteomes" id="UP000265619"/>
    </source>
</evidence>
<dbReference type="FunFam" id="3.30.565.10:FF:000049">
    <property type="entry name" value="Two-component sensor histidine kinase"/>
    <property type="match status" value="1"/>
</dbReference>
<evidence type="ECO:0000259" key="8">
    <source>
        <dbReference type="PROSITE" id="PS50109"/>
    </source>
</evidence>
<dbReference type="SUPFAM" id="SSF47384">
    <property type="entry name" value="Homodimeric domain of signal transducing histidine kinase"/>
    <property type="match status" value="1"/>
</dbReference>
<dbReference type="InterPro" id="IPR003594">
    <property type="entry name" value="HATPase_dom"/>
</dbReference>
<dbReference type="InterPro" id="IPR003661">
    <property type="entry name" value="HisK_dim/P_dom"/>
</dbReference>
<dbReference type="PANTHER" id="PTHR43047:SF9">
    <property type="entry name" value="HISTIDINE KINASE"/>
    <property type="match status" value="1"/>
</dbReference>
<dbReference type="Gene3D" id="3.40.50.2300">
    <property type="match status" value="1"/>
</dbReference>
<evidence type="ECO:0000313" key="10">
    <source>
        <dbReference type="EMBL" id="RIX78649.1"/>
    </source>
</evidence>
<dbReference type="SMART" id="SM00388">
    <property type="entry name" value="HisKA"/>
    <property type="match status" value="1"/>
</dbReference>
<dbReference type="GO" id="GO:0009927">
    <property type="term" value="F:histidine phosphotransfer kinase activity"/>
    <property type="evidence" value="ECO:0007669"/>
    <property type="project" value="TreeGrafter"/>
</dbReference>
<feature type="domain" description="Response regulatory" evidence="9">
    <location>
        <begin position="471"/>
        <end position="590"/>
    </location>
</feature>
<dbReference type="InterPro" id="IPR001789">
    <property type="entry name" value="Sig_transdc_resp-reg_receiver"/>
</dbReference>
<comment type="catalytic activity">
    <reaction evidence="1">
        <text>ATP + protein L-histidine = ADP + protein N-phospho-L-histidine.</text>
        <dbReference type="EC" id="2.7.13.3"/>
    </reaction>
</comment>
<feature type="domain" description="Histidine kinase" evidence="8">
    <location>
        <begin position="233"/>
        <end position="446"/>
    </location>
</feature>
<dbReference type="CDD" id="cd16922">
    <property type="entry name" value="HATPase_EvgS-ArcB-TorS-like"/>
    <property type="match status" value="1"/>
</dbReference>
<evidence type="ECO:0000256" key="5">
    <source>
        <dbReference type="ARBA" id="ARBA00022777"/>
    </source>
</evidence>
<dbReference type="EMBL" id="QXMN01000019">
    <property type="protein sequence ID" value="RIX78649.1"/>
    <property type="molecule type" value="Genomic_DNA"/>
</dbReference>
<dbReference type="InterPro" id="IPR011006">
    <property type="entry name" value="CheY-like_superfamily"/>
</dbReference>
<dbReference type="RefSeq" id="WP_119554846.1">
    <property type="nucleotide sequence ID" value="NZ_QXMN01000019.1"/>
</dbReference>
<feature type="transmembrane region" description="Helical" evidence="7">
    <location>
        <begin position="100"/>
        <end position="132"/>
    </location>
</feature>
<organism evidence="10 11">
    <name type="scientific">Acidovorax cavernicola</name>
    <dbReference type="NCBI Taxonomy" id="1675792"/>
    <lineage>
        <taxon>Bacteria</taxon>
        <taxon>Pseudomonadati</taxon>
        <taxon>Pseudomonadota</taxon>
        <taxon>Betaproteobacteria</taxon>
        <taxon>Burkholderiales</taxon>
        <taxon>Comamonadaceae</taxon>
        <taxon>Acidovorax</taxon>
    </lineage>
</organism>
<dbReference type="InterPro" id="IPR036890">
    <property type="entry name" value="HATPase_C_sf"/>
</dbReference>
<evidence type="ECO:0000256" key="2">
    <source>
        <dbReference type="ARBA" id="ARBA00012438"/>
    </source>
</evidence>
<keyword evidence="4" id="KW-0808">Transferase</keyword>
<dbReference type="Proteomes" id="UP000265619">
    <property type="component" value="Unassembled WGS sequence"/>
</dbReference>
<dbReference type="Gene3D" id="1.10.287.130">
    <property type="match status" value="1"/>
</dbReference>
<keyword evidence="3 6" id="KW-0597">Phosphoprotein</keyword>
<keyword evidence="5" id="KW-0418">Kinase</keyword>
<feature type="transmembrane region" description="Helical" evidence="7">
    <location>
        <begin position="144"/>
        <end position="165"/>
    </location>
</feature>
<comment type="caution">
    <text evidence="10">The sequence shown here is derived from an EMBL/GenBank/DDBJ whole genome shotgun (WGS) entry which is preliminary data.</text>
</comment>
<protein>
    <recommendedName>
        <fullName evidence="2">histidine kinase</fullName>
        <ecNumber evidence="2">2.7.13.3</ecNumber>
    </recommendedName>
</protein>
<dbReference type="SMART" id="SM00387">
    <property type="entry name" value="HATPase_c"/>
    <property type="match status" value="1"/>
</dbReference>
<reference evidence="10 11" key="1">
    <citation type="submission" date="2018-09" db="EMBL/GenBank/DDBJ databases">
        <title>Acidovorax cavernicola nov. sp. isolated from Gruta de las Maravillas (Aracena, Spain).</title>
        <authorList>
            <person name="Jurado V."/>
            <person name="Gutierrez-Patricio S."/>
            <person name="Gonzalez-Pimentel J.L."/>
            <person name="Miller A.Z."/>
            <person name="Laiz L."/>
            <person name="Saiz-Jimenez C."/>
        </authorList>
    </citation>
    <scope>NUCLEOTIDE SEQUENCE [LARGE SCALE GENOMIC DNA]</scope>
    <source>
        <strain evidence="10 11">1011MAR4D40.2</strain>
    </source>
</reference>
<feature type="transmembrane region" description="Helical" evidence="7">
    <location>
        <begin position="171"/>
        <end position="190"/>
    </location>
</feature>
<dbReference type="SMART" id="SM00448">
    <property type="entry name" value="REC"/>
    <property type="match status" value="1"/>
</dbReference>
<feature type="modified residue" description="4-aspartylphosphate" evidence="6">
    <location>
        <position position="525"/>
    </location>
</feature>
<evidence type="ECO:0000259" key="9">
    <source>
        <dbReference type="PROSITE" id="PS50110"/>
    </source>
</evidence>
<dbReference type="InterPro" id="IPR004358">
    <property type="entry name" value="Sig_transdc_His_kin-like_C"/>
</dbReference>
<feature type="transmembrane region" description="Helical" evidence="7">
    <location>
        <begin position="61"/>
        <end position="80"/>
    </location>
</feature>
<dbReference type="OrthoDB" id="6114847at2"/>
<dbReference type="InterPro" id="IPR036097">
    <property type="entry name" value="HisK_dim/P_sf"/>
</dbReference>
<dbReference type="GO" id="GO:0000155">
    <property type="term" value="F:phosphorelay sensor kinase activity"/>
    <property type="evidence" value="ECO:0007669"/>
    <property type="project" value="InterPro"/>
</dbReference>
<dbReference type="SUPFAM" id="SSF52172">
    <property type="entry name" value="CheY-like"/>
    <property type="match status" value="1"/>
</dbReference>
<keyword evidence="11" id="KW-1185">Reference proteome</keyword>
<dbReference type="PRINTS" id="PR00344">
    <property type="entry name" value="BCTRLSENSOR"/>
</dbReference>
<dbReference type="PANTHER" id="PTHR43047">
    <property type="entry name" value="TWO-COMPONENT HISTIDINE PROTEIN KINASE"/>
    <property type="match status" value="1"/>
</dbReference>
<dbReference type="Gene3D" id="3.30.565.10">
    <property type="entry name" value="Histidine kinase-like ATPase, C-terminal domain"/>
    <property type="match status" value="1"/>
</dbReference>
<dbReference type="GO" id="GO:0005886">
    <property type="term" value="C:plasma membrane"/>
    <property type="evidence" value="ECO:0007669"/>
    <property type="project" value="TreeGrafter"/>
</dbReference>
<evidence type="ECO:0000256" key="4">
    <source>
        <dbReference type="ARBA" id="ARBA00022679"/>
    </source>
</evidence>
<dbReference type="CDD" id="cd00156">
    <property type="entry name" value="REC"/>
    <property type="match status" value="1"/>
</dbReference>
<dbReference type="AlphaFoldDB" id="A0A9X8D4A7"/>
<keyword evidence="7" id="KW-0472">Membrane</keyword>
<dbReference type="Pfam" id="PF00072">
    <property type="entry name" value="Response_reg"/>
    <property type="match status" value="1"/>
</dbReference>
<accession>A0A9X8D4A7</accession>
<gene>
    <name evidence="10" type="ORF">D3H34_16520</name>
</gene>
<dbReference type="Pfam" id="PF02518">
    <property type="entry name" value="HATPase_c"/>
    <property type="match status" value="1"/>
</dbReference>
<dbReference type="Pfam" id="PF00512">
    <property type="entry name" value="HisKA"/>
    <property type="match status" value="1"/>
</dbReference>
<sequence>MSVAAPPAADPAADTLTLRVLQRRVAAIYANYPSNFAARLAFLALVAPVVYLQFQDWRVPVLLAVQLPVNLFCLFVVPRWTPAEPLADSPVWASRLTRVAMLLGAADALIPALLVTAGNEMVTMLLTVLLMGNCMRVVQSLRPLMAPMLWCALPMMLSLIVSLAWQATTLHLLLATYVAVFLAMALGVGVRENRELSETLMLRFEKEGLAARLNEKIAAVEQASAEKTRFLATASHDLRQPMHAIALFGAAMQQALRDHPEGRNAERLMRAVDALGTSLDAMLDVSRLDAGVITAAPRAIELDTLLLALNQVFLPQAGQKSLQLRVRASGLWVHSDPHLLYRMLSNLLDNALKYTRHGGVTVIARPRGEQVWLEVRDTGIGIVPQQLERIFEEFYQIDNPGRDRARGLGIGLSIVQRLARLLGHTVQVRSRPGRGTRFRLVLPLAEAQETSEPTMLELPPELRSTPVLRGRVLLVDDEAEIRSAMTQLLGAHGIAVEAVASEAEARTALARCDEEGSAIAVLMCDYRLAGEDGLAVGQRLRERCALEAPLLIVTGETSPERLQHVRASGVPVLFKPVSAQTLLRTLAELSSATAPKP</sequence>
<proteinExistence type="predicted"/>